<dbReference type="PANTHER" id="PTHR30126:SF5">
    <property type="entry name" value="HTH-TYPE TRANSCRIPTIONAL ACTIVATOR CMPR"/>
    <property type="match status" value="1"/>
</dbReference>
<evidence type="ECO:0000313" key="6">
    <source>
        <dbReference type="EMBL" id="SUI01590.1"/>
    </source>
</evidence>
<evidence type="ECO:0000313" key="7">
    <source>
        <dbReference type="Proteomes" id="UP000254220"/>
    </source>
</evidence>
<dbReference type="EMBL" id="UGYB01000001">
    <property type="protein sequence ID" value="SUI01590.1"/>
    <property type="molecule type" value="Genomic_DNA"/>
</dbReference>
<sequence>MFSHPGFDNFDGLVRMDLRRFITLKTVVEEGSFLRASQKLCCTQSTVTFHIQQLEQELSVRLFEKIGRRMCLTSEGKRLMPHIHDLTRVMASIRQSAQQDAQPSGDLRVATGETLLAYKMPQVLQRFKLRAPHVRLSLQSLNCYVIRDALLGDEVDLGVFYQVGNDDALEMMPLGDQSLALVASPLLQHVDFTRHHQHIPCSFIINEPQCIFRQRFEGLLRKRQITLENTIELWSIESIKHCVSANLGVSFLPRFAVEKELRSGELVELPFSEQPELITALCGYHAGKVVSPAMRVFIECIEESFATHEKMPG</sequence>
<dbReference type="InterPro" id="IPR036390">
    <property type="entry name" value="WH_DNA-bd_sf"/>
</dbReference>
<accession>A0A379XNU1</accession>
<evidence type="ECO:0000256" key="4">
    <source>
        <dbReference type="ARBA" id="ARBA00023163"/>
    </source>
</evidence>
<evidence type="ECO:0000256" key="1">
    <source>
        <dbReference type="ARBA" id="ARBA00009437"/>
    </source>
</evidence>
<reference evidence="6 7" key="1">
    <citation type="submission" date="2018-06" db="EMBL/GenBank/DDBJ databases">
        <authorList>
            <consortium name="Pathogen Informatics"/>
            <person name="Doyle S."/>
        </authorList>
    </citation>
    <scope>NUCLEOTIDE SEQUENCE [LARGE SCALE GENOMIC DNA]</scope>
    <source>
        <strain evidence="6 7">NCTC12420</strain>
    </source>
</reference>
<keyword evidence="3" id="KW-0238">DNA-binding</keyword>
<protein>
    <submittedName>
        <fullName evidence="6">LysR family transcriptional regulator</fullName>
    </submittedName>
</protein>
<organism evidence="6 7">
    <name type="scientific">Salmonella enterica subsp. indica</name>
    <dbReference type="NCBI Taxonomy" id="59207"/>
    <lineage>
        <taxon>Bacteria</taxon>
        <taxon>Pseudomonadati</taxon>
        <taxon>Pseudomonadota</taxon>
        <taxon>Gammaproteobacteria</taxon>
        <taxon>Enterobacterales</taxon>
        <taxon>Enterobacteriaceae</taxon>
        <taxon>Salmonella</taxon>
    </lineage>
</organism>
<dbReference type="AlphaFoldDB" id="A0A379XNU1"/>
<dbReference type="InterPro" id="IPR005119">
    <property type="entry name" value="LysR_subst-bd"/>
</dbReference>
<dbReference type="PROSITE" id="PS50931">
    <property type="entry name" value="HTH_LYSR"/>
    <property type="match status" value="1"/>
</dbReference>
<dbReference type="GO" id="GO:0003700">
    <property type="term" value="F:DNA-binding transcription factor activity"/>
    <property type="evidence" value="ECO:0007669"/>
    <property type="project" value="InterPro"/>
</dbReference>
<dbReference type="Pfam" id="PF03466">
    <property type="entry name" value="LysR_substrate"/>
    <property type="match status" value="1"/>
</dbReference>
<dbReference type="CDD" id="cd05466">
    <property type="entry name" value="PBP2_LTTR_substrate"/>
    <property type="match status" value="1"/>
</dbReference>
<keyword evidence="4" id="KW-0804">Transcription</keyword>
<gene>
    <name evidence="6" type="primary">yofA</name>
    <name evidence="6" type="ORF">NCTC12420_01303</name>
</gene>
<evidence type="ECO:0000256" key="3">
    <source>
        <dbReference type="ARBA" id="ARBA00023125"/>
    </source>
</evidence>
<dbReference type="Gene3D" id="1.10.10.10">
    <property type="entry name" value="Winged helix-like DNA-binding domain superfamily/Winged helix DNA-binding domain"/>
    <property type="match status" value="1"/>
</dbReference>
<dbReference type="InterPro" id="IPR000847">
    <property type="entry name" value="LysR_HTH_N"/>
</dbReference>
<dbReference type="SUPFAM" id="SSF46785">
    <property type="entry name" value="Winged helix' DNA-binding domain"/>
    <property type="match status" value="1"/>
</dbReference>
<dbReference type="InterPro" id="IPR036388">
    <property type="entry name" value="WH-like_DNA-bd_sf"/>
</dbReference>
<evidence type="ECO:0000259" key="5">
    <source>
        <dbReference type="PROSITE" id="PS50931"/>
    </source>
</evidence>
<keyword evidence="2" id="KW-0805">Transcription regulation</keyword>
<proteinExistence type="inferred from homology"/>
<comment type="similarity">
    <text evidence="1">Belongs to the LysR transcriptional regulatory family.</text>
</comment>
<feature type="domain" description="HTH lysR-type" evidence="5">
    <location>
        <begin position="16"/>
        <end position="73"/>
    </location>
</feature>
<dbReference type="SUPFAM" id="SSF53850">
    <property type="entry name" value="Periplasmic binding protein-like II"/>
    <property type="match status" value="1"/>
</dbReference>
<dbReference type="PANTHER" id="PTHR30126">
    <property type="entry name" value="HTH-TYPE TRANSCRIPTIONAL REGULATOR"/>
    <property type="match status" value="1"/>
</dbReference>
<dbReference type="Proteomes" id="UP000254220">
    <property type="component" value="Unassembled WGS sequence"/>
</dbReference>
<dbReference type="GO" id="GO:0000976">
    <property type="term" value="F:transcription cis-regulatory region binding"/>
    <property type="evidence" value="ECO:0007669"/>
    <property type="project" value="TreeGrafter"/>
</dbReference>
<dbReference type="Gene3D" id="3.40.190.10">
    <property type="entry name" value="Periplasmic binding protein-like II"/>
    <property type="match status" value="2"/>
</dbReference>
<evidence type="ECO:0000256" key="2">
    <source>
        <dbReference type="ARBA" id="ARBA00023015"/>
    </source>
</evidence>
<dbReference type="Pfam" id="PF00126">
    <property type="entry name" value="HTH_1"/>
    <property type="match status" value="1"/>
</dbReference>
<name>A0A379XNU1_SALER</name>